<keyword evidence="2" id="KW-0408">Iron</keyword>
<accession>B3QR48</accession>
<gene>
    <name evidence="6" type="ordered locus">Cpar_0242</name>
</gene>
<keyword evidence="1" id="KW-0479">Metal-binding</keyword>
<dbReference type="InterPro" id="IPR002871">
    <property type="entry name" value="NIF_FeS_clus_asmbl_NifU_N"/>
</dbReference>
<dbReference type="Pfam" id="PF04324">
    <property type="entry name" value="Fer2_BFD"/>
    <property type="match status" value="1"/>
</dbReference>
<dbReference type="Pfam" id="PF01592">
    <property type="entry name" value="NifU_N"/>
    <property type="match status" value="1"/>
</dbReference>
<dbReference type="Gene3D" id="3.90.1010.10">
    <property type="match status" value="1"/>
</dbReference>
<keyword evidence="3" id="KW-0411">Iron-sulfur</keyword>
<dbReference type="InterPro" id="IPR041854">
    <property type="entry name" value="BFD-like_2Fe2S-bd_dom_sf"/>
</dbReference>
<evidence type="ECO:0000259" key="4">
    <source>
        <dbReference type="Pfam" id="PF01592"/>
    </source>
</evidence>
<dbReference type="InterPro" id="IPR007419">
    <property type="entry name" value="BFD-like_2Fe2S-bd_dom"/>
</dbReference>
<feature type="domain" description="BFD-like [2Fe-2S]-binding" evidence="5">
    <location>
        <begin position="147"/>
        <end position="191"/>
    </location>
</feature>
<proteinExistence type="predicted"/>
<dbReference type="EMBL" id="CP001099">
    <property type="protein sequence ID" value="ACF10669.1"/>
    <property type="molecule type" value="Genomic_DNA"/>
</dbReference>
<dbReference type="OrthoDB" id="9804157at2"/>
<feature type="domain" description="NIF system FeS cluster assembly NifU N-terminal" evidence="4">
    <location>
        <begin position="8"/>
        <end position="134"/>
    </location>
</feature>
<evidence type="ECO:0000313" key="7">
    <source>
        <dbReference type="Proteomes" id="UP000008811"/>
    </source>
</evidence>
<dbReference type="HOGENOM" id="CLU_079283_0_1_10"/>
<dbReference type="AlphaFoldDB" id="B3QR48"/>
<protein>
    <submittedName>
        <fullName evidence="6">Nitrogen-fixing NifU domain protein</fullName>
    </submittedName>
</protein>
<evidence type="ECO:0000256" key="1">
    <source>
        <dbReference type="ARBA" id="ARBA00022723"/>
    </source>
</evidence>
<dbReference type="SUPFAM" id="SSF82649">
    <property type="entry name" value="SufE/NifU"/>
    <property type="match status" value="1"/>
</dbReference>
<dbReference type="CDD" id="cd06664">
    <property type="entry name" value="IscU_like"/>
    <property type="match status" value="1"/>
</dbReference>
<evidence type="ECO:0000256" key="2">
    <source>
        <dbReference type="ARBA" id="ARBA00023004"/>
    </source>
</evidence>
<keyword evidence="7" id="KW-1185">Reference proteome</keyword>
<dbReference type="KEGG" id="cpc:Cpar_0242"/>
<dbReference type="eggNOG" id="COG0822">
    <property type="taxonomic scope" value="Bacteria"/>
</dbReference>
<evidence type="ECO:0000313" key="6">
    <source>
        <dbReference type="EMBL" id="ACF10669.1"/>
    </source>
</evidence>
<dbReference type="PANTHER" id="PTHR10093">
    <property type="entry name" value="IRON-SULFUR CLUSTER ASSEMBLY ENZYME NIFU HOMOLOG"/>
    <property type="match status" value="1"/>
</dbReference>
<dbReference type="eggNOG" id="COG2906">
    <property type="taxonomic scope" value="Bacteria"/>
</dbReference>
<reference evidence="6" key="1">
    <citation type="submission" date="2008-06" db="EMBL/GenBank/DDBJ databases">
        <title>Complete sequence of Chlorobaculum parvum NCIB 8327.</title>
        <authorList>
            <consortium name="US DOE Joint Genome Institute"/>
            <person name="Lucas S."/>
            <person name="Copeland A."/>
            <person name="Lapidus A."/>
            <person name="Glavina del Rio T."/>
            <person name="Dalin E."/>
            <person name="Tice H."/>
            <person name="Bruce D."/>
            <person name="Goodwin L."/>
            <person name="Pitluck S."/>
            <person name="Schmutz J."/>
            <person name="Larimer F."/>
            <person name="Land M."/>
            <person name="Hauser L."/>
            <person name="Kyrpides N."/>
            <person name="Mikhailova N."/>
            <person name="Zhao F."/>
            <person name="Li T."/>
            <person name="Liu Z."/>
            <person name="Overmann J."/>
            <person name="Bryant D.A."/>
            <person name="Richardson P."/>
        </authorList>
    </citation>
    <scope>NUCLEOTIDE SEQUENCE [LARGE SCALE GENOMIC DNA]</scope>
    <source>
        <strain evidence="6">NCIB 8327</strain>
    </source>
</reference>
<dbReference type="GO" id="GO:0005506">
    <property type="term" value="F:iron ion binding"/>
    <property type="evidence" value="ECO:0007669"/>
    <property type="project" value="InterPro"/>
</dbReference>
<dbReference type="STRING" id="517417.Cpar_0242"/>
<dbReference type="GO" id="GO:0016226">
    <property type="term" value="P:iron-sulfur cluster assembly"/>
    <property type="evidence" value="ECO:0007669"/>
    <property type="project" value="InterPro"/>
</dbReference>
<dbReference type="Gene3D" id="1.10.10.1100">
    <property type="entry name" value="BFD-like [2Fe-2S]-binding domain"/>
    <property type="match status" value="1"/>
</dbReference>
<dbReference type="RefSeq" id="WP_012501503.1">
    <property type="nucleotide sequence ID" value="NC_011027.1"/>
</dbReference>
<organism evidence="6 7">
    <name type="scientific">Chlorobaculum parvum (strain DSM 263 / NCIMB 8327)</name>
    <name type="common">Chlorobium vibrioforme subsp. thiosulfatophilum</name>
    <dbReference type="NCBI Taxonomy" id="517417"/>
    <lineage>
        <taxon>Bacteria</taxon>
        <taxon>Pseudomonadati</taxon>
        <taxon>Chlorobiota</taxon>
        <taxon>Chlorobiia</taxon>
        <taxon>Chlorobiales</taxon>
        <taxon>Chlorobiaceae</taxon>
        <taxon>Chlorobaculum</taxon>
    </lineage>
</organism>
<dbReference type="GO" id="GO:0051536">
    <property type="term" value="F:iron-sulfur cluster binding"/>
    <property type="evidence" value="ECO:0007669"/>
    <property type="project" value="UniProtKB-KW"/>
</dbReference>
<sequence>MLQSGEWAYTEKLKEHFESPKNILQGNDTSEFDGVGMEGNLQCGDQMMVVIKVDKETEKINDCQWKTYGCASAIASTSVLSEMVKGMTLEEAFAVSPKDVTKELGGLPENKIHCSVLGDKALRAAINDYYTRNGMEDRVKKEQAKTICQCMSITDHDIEEAVLEGARSYYELQEHTKLGTVCGQCKDEAEAEMQKFIHLHFGA</sequence>
<name>B3QR48_CHLP8</name>
<evidence type="ECO:0000256" key="3">
    <source>
        <dbReference type="ARBA" id="ARBA00023014"/>
    </source>
</evidence>
<dbReference type="Proteomes" id="UP000008811">
    <property type="component" value="Chromosome"/>
</dbReference>
<evidence type="ECO:0000259" key="5">
    <source>
        <dbReference type="Pfam" id="PF04324"/>
    </source>
</evidence>